<dbReference type="PANTHER" id="PTHR43394">
    <property type="entry name" value="ATP-DEPENDENT PERMEASE MDL1, MITOCHONDRIAL"/>
    <property type="match status" value="1"/>
</dbReference>
<dbReference type="Gene3D" id="3.40.50.300">
    <property type="entry name" value="P-loop containing nucleotide triphosphate hydrolases"/>
    <property type="match status" value="1"/>
</dbReference>
<evidence type="ECO:0000313" key="1">
    <source>
        <dbReference type="EMBL" id="MBK3494059.1"/>
    </source>
</evidence>
<sequence>MNKHRITRELRSSALDVFIEEEIFERLHELTYGKTVIIVSHRLSTARFADNIIFLEKGRVVETGTHAELINNQAQYAELYELQAQKYN</sequence>
<keyword evidence="2" id="KW-1185">Reference proteome</keyword>
<dbReference type="PANTHER" id="PTHR43394:SF1">
    <property type="entry name" value="ATP-BINDING CASSETTE SUB-FAMILY B MEMBER 10, MITOCHONDRIAL"/>
    <property type="match status" value="1"/>
</dbReference>
<gene>
    <name evidence="1" type="ORF">JFL43_04130</name>
</gene>
<evidence type="ECO:0000313" key="2">
    <source>
        <dbReference type="Proteomes" id="UP000618943"/>
    </source>
</evidence>
<organism evidence="1 2">
    <name type="scientific">Viridibacillus soli</name>
    <dbReference type="NCBI Taxonomy" id="2798301"/>
    <lineage>
        <taxon>Bacteria</taxon>
        <taxon>Bacillati</taxon>
        <taxon>Bacillota</taxon>
        <taxon>Bacilli</taxon>
        <taxon>Bacillales</taxon>
        <taxon>Caryophanaceae</taxon>
        <taxon>Viridibacillus</taxon>
    </lineage>
</organism>
<comment type="caution">
    <text evidence="1">The sequence shown here is derived from an EMBL/GenBank/DDBJ whole genome shotgun (WGS) entry which is preliminary data.</text>
</comment>
<name>A0ABS1H3S3_9BACL</name>
<dbReference type="EMBL" id="JAEOAH010000004">
    <property type="protein sequence ID" value="MBK3494059.1"/>
    <property type="molecule type" value="Genomic_DNA"/>
</dbReference>
<accession>A0ABS1H3S3</accession>
<dbReference type="InterPro" id="IPR027417">
    <property type="entry name" value="P-loop_NTPase"/>
</dbReference>
<evidence type="ECO:0008006" key="3">
    <source>
        <dbReference type="Google" id="ProtNLM"/>
    </source>
</evidence>
<proteinExistence type="predicted"/>
<protein>
    <recommendedName>
        <fullName evidence="3">ABC transporter ATP-binding protein</fullName>
    </recommendedName>
</protein>
<dbReference type="RefSeq" id="WP_200748056.1">
    <property type="nucleotide sequence ID" value="NZ_JAEOAH010000004.1"/>
</dbReference>
<reference evidence="1 2" key="1">
    <citation type="submission" date="2020-12" db="EMBL/GenBank/DDBJ databases">
        <title>YIM B01967 draft genome.</title>
        <authorList>
            <person name="Yan X."/>
        </authorList>
    </citation>
    <scope>NUCLEOTIDE SEQUENCE [LARGE SCALE GENOMIC DNA]</scope>
    <source>
        <strain evidence="1 2">YIM B01967</strain>
    </source>
</reference>
<dbReference type="InterPro" id="IPR039421">
    <property type="entry name" value="Type_1_exporter"/>
</dbReference>
<dbReference type="Proteomes" id="UP000618943">
    <property type="component" value="Unassembled WGS sequence"/>
</dbReference>
<dbReference type="SUPFAM" id="SSF52540">
    <property type="entry name" value="P-loop containing nucleoside triphosphate hydrolases"/>
    <property type="match status" value="1"/>
</dbReference>